<comment type="caution">
    <text evidence="3">The sequence shown here is derived from an EMBL/GenBank/DDBJ whole genome shotgun (WGS) entry which is preliminary data.</text>
</comment>
<dbReference type="GO" id="GO:0032993">
    <property type="term" value="C:protein-DNA complex"/>
    <property type="evidence" value="ECO:0007669"/>
    <property type="project" value="TreeGrafter"/>
</dbReference>
<dbReference type="InterPro" id="IPR011257">
    <property type="entry name" value="DNA_glycosylase"/>
</dbReference>
<dbReference type="GO" id="GO:0008725">
    <property type="term" value="F:DNA-3-methyladenine glycosylase activity"/>
    <property type="evidence" value="ECO:0007669"/>
    <property type="project" value="TreeGrafter"/>
</dbReference>
<evidence type="ECO:0000256" key="2">
    <source>
        <dbReference type="ARBA" id="ARBA00023204"/>
    </source>
</evidence>
<dbReference type="GO" id="GO:0006285">
    <property type="term" value="P:base-excision repair, AP site formation"/>
    <property type="evidence" value="ECO:0007669"/>
    <property type="project" value="TreeGrafter"/>
</dbReference>
<evidence type="ECO:0000313" key="4">
    <source>
        <dbReference type="Proteomes" id="UP001321506"/>
    </source>
</evidence>
<name>A0AAW6TAZ1_9MICO</name>
<sequence>MLQTTYAPRVPVDLRQTLGPVGRGPADPTLRWEGSNAWMTMRFDGPDAAAETAAATLHLAPRRDGIRVTAWGPAAERALAAVPRLLGADDNWSELALDSHPKLREVHRQNQGLRLARTDRLFPALVCAVLEQKVTSIEALRAWRQLVTRYGERAPGPAPLGMRVVPRAVTWRRIPSWEWHRAGVGPQRSATVLRVAEVAASVERLVGMDAETAAAKLKSVRGIGVWTAAEALQRSHGAPDHVSVGDYHLAAYVGWALAGRPVDDDGMLELLEPWRGHRQRIVRLIVASGFRKPSFGPRMTIEDHRAH</sequence>
<dbReference type="GO" id="GO:0006307">
    <property type="term" value="P:DNA alkylation repair"/>
    <property type="evidence" value="ECO:0007669"/>
    <property type="project" value="TreeGrafter"/>
</dbReference>
<dbReference type="PANTHER" id="PTHR43003">
    <property type="entry name" value="DNA-3-METHYLADENINE GLYCOSYLASE"/>
    <property type="match status" value="1"/>
</dbReference>
<organism evidence="3 4">
    <name type="scientific">Ruicaihuangia caeni</name>
    <dbReference type="NCBI Taxonomy" id="3042517"/>
    <lineage>
        <taxon>Bacteria</taxon>
        <taxon>Bacillati</taxon>
        <taxon>Actinomycetota</taxon>
        <taxon>Actinomycetes</taxon>
        <taxon>Micrococcales</taxon>
        <taxon>Microbacteriaceae</taxon>
        <taxon>Ruicaihuangia</taxon>
    </lineage>
</organism>
<dbReference type="GO" id="GO:0005737">
    <property type="term" value="C:cytoplasm"/>
    <property type="evidence" value="ECO:0007669"/>
    <property type="project" value="TreeGrafter"/>
</dbReference>
<dbReference type="GO" id="GO:0032131">
    <property type="term" value="F:alkylated DNA binding"/>
    <property type="evidence" value="ECO:0007669"/>
    <property type="project" value="TreeGrafter"/>
</dbReference>
<dbReference type="Proteomes" id="UP001321506">
    <property type="component" value="Unassembled WGS sequence"/>
</dbReference>
<dbReference type="RefSeq" id="WP_281488775.1">
    <property type="nucleotide sequence ID" value="NZ_JASATX010000003.1"/>
</dbReference>
<keyword evidence="4" id="KW-1185">Reference proteome</keyword>
<dbReference type="AlphaFoldDB" id="A0AAW6TAZ1"/>
<gene>
    <name evidence="3" type="ORF">QF206_08445</name>
</gene>
<dbReference type="SUPFAM" id="SSF48150">
    <property type="entry name" value="DNA-glycosylase"/>
    <property type="match status" value="1"/>
</dbReference>
<dbReference type="Gene3D" id="1.10.340.30">
    <property type="entry name" value="Hypothetical protein, domain 2"/>
    <property type="match status" value="1"/>
</dbReference>
<keyword evidence="2" id="KW-0234">DNA repair</keyword>
<keyword evidence="1" id="KW-0227">DNA damage</keyword>
<dbReference type="EMBL" id="JASATX010000003">
    <property type="protein sequence ID" value="MDI2098988.1"/>
    <property type="molecule type" value="Genomic_DNA"/>
</dbReference>
<proteinExistence type="predicted"/>
<evidence type="ECO:0000313" key="3">
    <source>
        <dbReference type="EMBL" id="MDI2098988.1"/>
    </source>
</evidence>
<dbReference type="GO" id="GO:0043916">
    <property type="term" value="F:DNA-7-methylguanine glycosylase activity"/>
    <property type="evidence" value="ECO:0007669"/>
    <property type="project" value="TreeGrafter"/>
</dbReference>
<accession>A0AAW6TAZ1</accession>
<dbReference type="InterPro" id="IPR051912">
    <property type="entry name" value="Alkylbase_DNA_Glycosylase/TA"/>
</dbReference>
<protein>
    <submittedName>
        <fullName evidence="3">DNA-3-methyladenine glycosylase 2 family protein</fullName>
    </submittedName>
</protein>
<dbReference type="PANTHER" id="PTHR43003:SF6">
    <property type="entry name" value="DNA GLYCOSYLASE"/>
    <property type="match status" value="1"/>
</dbReference>
<evidence type="ECO:0000256" key="1">
    <source>
        <dbReference type="ARBA" id="ARBA00022763"/>
    </source>
</evidence>
<reference evidence="3 4" key="1">
    <citation type="submission" date="2023-04" db="EMBL/GenBank/DDBJ databases">
        <title>Klugiella caeni sp. nov. isolated from the sludge of biochemical tank.</title>
        <authorList>
            <person name="Geng K."/>
        </authorList>
    </citation>
    <scope>NUCLEOTIDE SEQUENCE [LARGE SCALE GENOMIC DNA]</scope>
    <source>
        <strain evidence="3 4">YN-L-19</strain>
    </source>
</reference>